<keyword evidence="5" id="KW-1185">Reference proteome</keyword>
<gene>
    <name evidence="4" type="ORF">RM764_05505</name>
</gene>
<organism evidence="4 5">
    <name type="scientific">Streptomyces gibsoniae</name>
    <dbReference type="NCBI Taxonomy" id="3075529"/>
    <lineage>
        <taxon>Bacteria</taxon>
        <taxon>Bacillati</taxon>
        <taxon>Actinomycetota</taxon>
        <taxon>Actinomycetes</taxon>
        <taxon>Kitasatosporales</taxon>
        <taxon>Streptomycetaceae</taxon>
        <taxon>Streptomyces</taxon>
    </lineage>
</organism>
<reference evidence="5" key="1">
    <citation type="submission" date="2023-07" db="EMBL/GenBank/DDBJ databases">
        <title>30 novel species of actinomycetes from the DSMZ collection.</title>
        <authorList>
            <person name="Nouioui I."/>
        </authorList>
    </citation>
    <scope>NUCLEOTIDE SEQUENCE [LARGE SCALE GENOMIC DNA]</scope>
    <source>
        <strain evidence="5">DSM 41699</strain>
    </source>
</reference>
<name>A0ABU2TNF3_9ACTN</name>
<protein>
    <submittedName>
        <fullName evidence="4">DUF4232 domain-containing protein</fullName>
    </submittedName>
</protein>
<evidence type="ECO:0000313" key="4">
    <source>
        <dbReference type="EMBL" id="MDT0462467.1"/>
    </source>
</evidence>
<evidence type="ECO:0000256" key="1">
    <source>
        <dbReference type="SAM" id="MobiDB-lite"/>
    </source>
</evidence>
<feature type="domain" description="DUF4232" evidence="3">
    <location>
        <begin position="88"/>
        <end position="221"/>
    </location>
</feature>
<feature type="signal peptide" evidence="2">
    <location>
        <begin position="1"/>
        <end position="23"/>
    </location>
</feature>
<dbReference type="RefSeq" id="WP_311692449.1">
    <property type="nucleotide sequence ID" value="NZ_JAVREY010000004.1"/>
</dbReference>
<accession>A0ABU2TNF3</accession>
<evidence type="ECO:0000313" key="5">
    <source>
        <dbReference type="Proteomes" id="UP001183809"/>
    </source>
</evidence>
<evidence type="ECO:0000256" key="2">
    <source>
        <dbReference type="SAM" id="SignalP"/>
    </source>
</evidence>
<dbReference type="Proteomes" id="UP001183809">
    <property type="component" value="Unassembled WGS sequence"/>
</dbReference>
<feature type="compositionally biased region" description="Low complexity" evidence="1">
    <location>
        <begin position="27"/>
        <end position="70"/>
    </location>
</feature>
<dbReference type="InterPro" id="IPR025326">
    <property type="entry name" value="DUF4232"/>
</dbReference>
<proteinExistence type="predicted"/>
<evidence type="ECO:0000259" key="3">
    <source>
        <dbReference type="Pfam" id="PF14016"/>
    </source>
</evidence>
<dbReference type="EMBL" id="JAVREY010000004">
    <property type="protein sequence ID" value="MDT0462467.1"/>
    <property type="molecule type" value="Genomic_DNA"/>
</dbReference>
<dbReference type="Pfam" id="PF14016">
    <property type="entry name" value="DUF4232"/>
    <property type="match status" value="1"/>
</dbReference>
<feature type="region of interest" description="Disordered" evidence="1">
    <location>
        <begin position="27"/>
        <end position="87"/>
    </location>
</feature>
<comment type="caution">
    <text evidence="4">The sequence shown here is derived from an EMBL/GenBank/DDBJ whole genome shotgun (WGS) entry which is preliminary data.</text>
</comment>
<feature type="chain" id="PRO_5046117907" evidence="2">
    <location>
        <begin position="24"/>
        <end position="225"/>
    </location>
</feature>
<keyword evidence="2" id="KW-0732">Signal</keyword>
<sequence>MKATTARRAMPVLALALAGMALTACGPGTDGASSSGSSASSSAAAGSDTSSSAGSTAAGDTSSSTSAGHSGSQGTGGSGGTDGGPQACTAAHLRASAENIDSGAGTTHFQLLFQNTGSSPCTLSGFPGVSFRGRDGAQIGNAAARDKSTSVTIVTLLPNGHAAADVTAPDGQSGYSADECQLKDVSFVGVFAPGSKDLIDVPWKTQECSGTSINALKVGPVHSLR</sequence>
<dbReference type="PROSITE" id="PS51257">
    <property type="entry name" value="PROKAR_LIPOPROTEIN"/>
    <property type="match status" value="1"/>
</dbReference>
<feature type="compositionally biased region" description="Gly residues" evidence="1">
    <location>
        <begin position="71"/>
        <end position="83"/>
    </location>
</feature>